<dbReference type="STRING" id="1679170.AC625_23715"/>
<dbReference type="EMBL" id="LFZW01000002">
    <property type="protein sequence ID" value="KMY42677.1"/>
    <property type="molecule type" value="Genomic_DNA"/>
</dbReference>
<dbReference type="AlphaFoldDB" id="A0A0K9G8W2"/>
<dbReference type="InterPro" id="IPR016040">
    <property type="entry name" value="NAD(P)-bd_dom"/>
</dbReference>
<dbReference type="CDD" id="cd05244">
    <property type="entry name" value="BVR-B_like_SDR_a"/>
    <property type="match status" value="1"/>
</dbReference>
<dbReference type="RefSeq" id="WP_049683897.1">
    <property type="nucleotide sequence ID" value="NZ_LFZW01000002.1"/>
</dbReference>
<protein>
    <recommendedName>
        <fullName evidence="1">NAD(P)-binding domain-containing protein</fullName>
    </recommendedName>
</protein>
<evidence type="ECO:0000259" key="1">
    <source>
        <dbReference type="Pfam" id="PF13460"/>
    </source>
</evidence>
<evidence type="ECO:0000313" key="3">
    <source>
        <dbReference type="Proteomes" id="UP000037146"/>
    </source>
</evidence>
<dbReference type="OrthoDB" id="9785372at2"/>
<organism evidence="2 3">
    <name type="scientific">Peribacillus loiseleuriae</name>
    <dbReference type="NCBI Taxonomy" id="1679170"/>
    <lineage>
        <taxon>Bacteria</taxon>
        <taxon>Bacillati</taxon>
        <taxon>Bacillota</taxon>
        <taxon>Bacilli</taxon>
        <taxon>Bacillales</taxon>
        <taxon>Bacillaceae</taxon>
        <taxon>Peribacillus</taxon>
    </lineage>
</organism>
<dbReference type="InterPro" id="IPR036291">
    <property type="entry name" value="NAD(P)-bd_dom_sf"/>
</dbReference>
<keyword evidence="3" id="KW-1185">Reference proteome</keyword>
<comment type="caution">
    <text evidence="2">The sequence shown here is derived from an EMBL/GenBank/DDBJ whole genome shotgun (WGS) entry which is preliminary data.</text>
</comment>
<dbReference type="Gene3D" id="3.40.50.720">
    <property type="entry name" value="NAD(P)-binding Rossmann-like Domain"/>
    <property type="match status" value="1"/>
</dbReference>
<dbReference type="PANTHER" id="PTHR43355:SF2">
    <property type="entry name" value="FLAVIN REDUCTASE (NADPH)"/>
    <property type="match status" value="1"/>
</dbReference>
<dbReference type="PANTHER" id="PTHR43355">
    <property type="entry name" value="FLAVIN REDUCTASE (NADPH)"/>
    <property type="match status" value="1"/>
</dbReference>
<dbReference type="PATRIC" id="fig|1679170.3.peg.5312"/>
<dbReference type="InterPro" id="IPR051606">
    <property type="entry name" value="Polyketide_Oxido-like"/>
</dbReference>
<dbReference type="Pfam" id="PF13460">
    <property type="entry name" value="NAD_binding_10"/>
    <property type="match status" value="1"/>
</dbReference>
<dbReference type="SUPFAM" id="SSF51735">
    <property type="entry name" value="NAD(P)-binding Rossmann-fold domains"/>
    <property type="match status" value="1"/>
</dbReference>
<reference evidence="3" key="1">
    <citation type="submission" date="2015-07" db="EMBL/GenBank/DDBJ databases">
        <title>Genome sequencing project for genomic taxonomy and phylogenomics of Bacillus-like bacteria.</title>
        <authorList>
            <person name="Liu B."/>
            <person name="Wang J."/>
            <person name="Zhu Y."/>
            <person name="Liu G."/>
            <person name="Chen Q."/>
            <person name="Chen Z."/>
            <person name="Lan J."/>
            <person name="Che J."/>
            <person name="Ge C."/>
            <person name="Shi H."/>
            <person name="Pan Z."/>
            <person name="Liu X."/>
        </authorList>
    </citation>
    <scope>NUCLEOTIDE SEQUENCE [LARGE SCALE GENOMIC DNA]</scope>
    <source>
        <strain evidence="3">FJAT-27997</strain>
    </source>
</reference>
<gene>
    <name evidence="2" type="ORF">AC625_23715</name>
</gene>
<feature type="domain" description="NAD(P)-binding" evidence="1">
    <location>
        <begin position="7"/>
        <end position="192"/>
    </location>
</feature>
<evidence type="ECO:0000313" key="2">
    <source>
        <dbReference type="EMBL" id="KMY42677.1"/>
    </source>
</evidence>
<dbReference type="Proteomes" id="UP000037146">
    <property type="component" value="Unassembled WGS sequence"/>
</dbReference>
<name>A0A0K9G8W2_9BACI</name>
<proteinExistence type="predicted"/>
<dbReference type="GO" id="GO:0016646">
    <property type="term" value="F:oxidoreductase activity, acting on the CH-NH group of donors, NAD or NADP as acceptor"/>
    <property type="evidence" value="ECO:0007669"/>
    <property type="project" value="TreeGrafter"/>
</dbReference>
<accession>A0A0K9G8W2</accession>
<sequence length="210" mass="23200">MKIGIIGASGKAGKKIVEEATTRGLEVTAIVRDATKITESLNVIEKSILELTKDDIKPFDVIISTFSAPLTEAEQYRVMGKHLTDIFNDVKTRLIVIGGAGRLFIDDTNSTHLFDTPDFPKFLIPSSKNQYQSYLDLKESTITWTYVSPAAFFDPEGKRTGNYEIGKDHLIFNSVGESYISYADLAVAIVDEAVNEKHLCAAFTVIGEKE</sequence>